<sequence length="77" mass="9034">MDQNQVNQSIFITNAFASEFPAEHTGLWRQFEKEVPLKDRSGIYGSDNVAYVRWLKNQNHPAYEEFRAGIVKKEMEQ</sequence>
<name>A0A6C0PBF4_9BACL</name>
<keyword evidence="2" id="KW-1185">Reference proteome</keyword>
<geneLocation type="plasmid" evidence="1 2">
    <name>unnamed2</name>
</geneLocation>
<keyword evidence="1" id="KW-0614">Plasmid</keyword>
<proteinExistence type="predicted"/>
<organism evidence="1 2">
    <name type="scientific">Paenibacillus rhizovicinus</name>
    <dbReference type="NCBI Taxonomy" id="2704463"/>
    <lineage>
        <taxon>Bacteria</taxon>
        <taxon>Bacillati</taxon>
        <taxon>Bacillota</taxon>
        <taxon>Bacilli</taxon>
        <taxon>Bacillales</taxon>
        <taxon>Paenibacillaceae</taxon>
        <taxon>Paenibacillus</taxon>
    </lineage>
</organism>
<evidence type="ECO:0000313" key="1">
    <source>
        <dbReference type="EMBL" id="QHW35786.1"/>
    </source>
</evidence>
<dbReference type="EMBL" id="CP048288">
    <property type="protein sequence ID" value="QHW35786.1"/>
    <property type="molecule type" value="Genomic_DNA"/>
</dbReference>
<dbReference type="Proteomes" id="UP000479114">
    <property type="component" value="Plasmid unnamed2"/>
</dbReference>
<dbReference type="AlphaFoldDB" id="A0A6C0PBF4"/>
<accession>A0A6C0PBF4</accession>
<evidence type="ECO:0000313" key="2">
    <source>
        <dbReference type="Proteomes" id="UP000479114"/>
    </source>
</evidence>
<dbReference type="RefSeq" id="WP_162645920.1">
    <property type="nucleotide sequence ID" value="NZ_CP048288.1"/>
</dbReference>
<dbReference type="KEGG" id="prz:GZH47_33370"/>
<gene>
    <name evidence="1" type="ORF">GZH47_33370</name>
</gene>
<protein>
    <submittedName>
        <fullName evidence="1">Uncharacterized protein</fullName>
    </submittedName>
</protein>
<reference evidence="1 2" key="1">
    <citation type="submission" date="2020-02" db="EMBL/GenBank/DDBJ databases">
        <title>Paenibacillus sp. nov., isolated from rhizosphere soil of tomato.</title>
        <authorList>
            <person name="Weon H.-Y."/>
            <person name="Lee S.A."/>
        </authorList>
    </citation>
    <scope>NUCLEOTIDE SEQUENCE [LARGE SCALE GENOMIC DNA]</scope>
    <source>
        <strain evidence="1 2">14171R-81</strain>
        <plasmid evidence="1 2">unnamed2</plasmid>
    </source>
</reference>